<dbReference type="GeneID" id="60825107"/>
<proteinExistence type="predicted"/>
<name>A0A3G8GUV3_9BURK</name>
<dbReference type="OrthoDB" id="6866832at2"/>
<protein>
    <submittedName>
        <fullName evidence="1">Uncharacterized protein</fullName>
    </submittedName>
</protein>
<evidence type="ECO:0000313" key="1">
    <source>
        <dbReference type="EMBL" id="AZG12017.1"/>
    </source>
</evidence>
<dbReference type="KEGG" id="cpau:EHF44_00590"/>
<gene>
    <name evidence="1" type="ORF">EHF44_00590</name>
</gene>
<dbReference type="Proteomes" id="UP000270411">
    <property type="component" value="Plasmid unnamed1"/>
</dbReference>
<organism evidence="1 2">
    <name type="scientific">Cupriavidus pauculus</name>
    <dbReference type="NCBI Taxonomy" id="82633"/>
    <lineage>
        <taxon>Bacteria</taxon>
        <taxon>Pseudomonadati</taxon>
        <taxon>Pseudomonadota</taxon>
        <taxon>Betaproteobacteria</taxon>
        <taxon>Burkholderiales</taxon>
        <taxon>Burkholderiaceae</taxon>
        <taxon>Cupriavidus</taxon>
    </lineage>
</organism>
<sequence length="174" mass="20486">MVRNQPPEIDDFAVALTAARKAVEETENLIRIIDSTLERIDSLMYVMQPFQSGRIGIKRVFSNGRLRWQVRIFRQLRSRKWVSSFASHKGLRRRVKRSREWEANYKFLQLLCDRVTLLFELRSQAVDRLWRFSHGSTRSTRAREAAISDTVALVDGLLERIEARFEGDMELEDE</sequence>
<dbReference type="RefSeq" id="WP_017511114.1">
    <property type="nucleotide sequence ID" value="NZ_CP033968.1"/>
</dbReference>
<keyword evidence="1" id="KW-0614">Plasmid</keyword>
<dbReference type="EMBL" id="CP033968">
    <property type="protein sequence ID" value="AZG12017.1"/>
    <property type="molecule type" value="Genomic_DNA"/>
</dbReference>
<dbReference type="AlphaFoldDB" id="A0A3G8GUV3"/>
<geneLocation type="plasmid" evidence="1">
    <name>unnamed1</name>
</geneLocation>
<reference evidence="2" key="1">
    <citation type="submission" date="2018-11" db="EMBL/GenBank/DDBJ databases">
        <title>FDA dAtabase for Regulatory Grade micrObial Sequences (FDA-ARGOS): Supporting development and validation of Infectious Disease Dx tests.</title>
        <authorList>
            <person name="Goldberg B."/>
            <person name="Campos J."/>
            <person name="Tallon L."/>
            <person name="Sadzewicz L."/>
            <person name="Zhao X."/>
            <person name="Vavikolanu K."/>
            <person name="Mehta A."/>
            <person name="Aluvathingal J."/>
            <person name="Nadendla S."/>
            <person name="Geyer C."/>
            <person name="Nandy P."/>
            <person name="Yan Y."/>
            <person name="Sichtig H."/>
        </authorList>
    </citation>
    <scope>NUCLEOTIDE SEQUENCE [LARGE SCALE GENOMIC DNA]</scope>
    <source>
        <strain evidence="2">FDAARGOS_614</strain>
        <plasmid evidence="2">unnamed1</plasmid>
    </source>
</reference>
<accession>A0A3G8GUV3</accession>
<evidence type="ECO:0000313" key="2">
    <source>
        <dbReference type="Proteomes" id="UP000270411"/>
    </source>
</evidence>